<dbReference type="SUPFAM" id="SSF56954">
    <property type="entry name" value="Outer membrane efflux proteins (OEP)"/>
    <property type="match status" value="1"/>
</dbReference>
<dbReference type="PANTHER" id="PTHR30203:SF24">
    <property type="entry name" value="BLR4935 PROTEIN"/>
    <property type="match status" value="1"/>
</dbReference>
<organism evidence="4 5">
    <name type="scientific">Undibacterium luofuense</name>
    <dbReference type="NCBI Taxonomy" id="2828733"/>
    <lineage>
        <taxon>Bacteria</taxon>
        <taxon>Pseudomonadati</taxon>
        <taxon>Pseudomonadota</taxon>
        <taxon>Betaproteobacteria</taxon>
        <taxon>Burkholderiales</taxon>
        <taxon>Oxalobacteraceae</taxon>
        <taxon>Undibacterium</taxon>
    </lineage>
</organism>
<feature type="compositionally biased region" description="Polar residues" evidence="3">
    <location>
        <begin position="41"/>
        <end position="58"/>
    </location>
</feature>
<dbReference type="GO" id="GO:0005886">
    <property type="term" value="C:plasma membrane"/>
    <property type="evidence" value="ECO:0007669"/>
    <property type="project" value="UniProtKB-SubCell"/>
</dbReference>
<keyword evidence="2" id="KW-0812">Transmembrane</keyword>
<keyword evidence="2" id="KW-0472">Membrane</keyword>
<proteinExistence type="inferred from homology"/>
<reference evidence="4" key="1">
    <citation type="submission" date="2021-04" db="EMBL/GenBank/DDBJ databases">
        <title>novel species isolated from subtropical streams in China.</title>
        <authorList>
            <person name="Lu H."/>
        </authorList>
    </citation>
    <scope>NUCLEOTIDE SEQUENCE</scope>
    <source>
        <strain evidence="4">LFS511W</strain>
    </source>
</reference>
<dbReference type="Proteomes" id="UP000680067">
    <property type="component" value="Unassembled WGS sequence"/>
</dbReference>
<dbReference type="RefSeq" id="WP_212686938.1">
    <property type="nucleotide sequence ID" value="NZ_JAGSPN010000003.1"/>
</dbReference>
<comment type="similarity">
    <text evidence="1 2">Belongs to the outer membrane factor (OMF) (TC 1.B.17) family.</text>
</comment>
<comment type="subcellular location">
    <subcellularLocation>
        <location evidence="2">Cell membrane</location>
        <topology evidence="2">Lipid-anchor</topology>
    </subcellularLocation>
</comment>
<dbReference type="GO" id="GO:0015562">
    <property type="term" value="F:efflux transmembrane transporter activity"/>
    <property type="evidence" value="ECO:0007669"/>
    <property type="project" value="InterPro"/>
</dbReference>
<evidence type="ECO:0000256" key="2">
    <source>
        <dbReference type="RuleBase" id="RU362097"/>
    </source>
</evidence>
<feature type="region of interest" description="Disordered" evidence="3">
    <location>
        <begin position="41"/>
        <end position="63"/>
    </location>
</feature>
<dbReference type="EMBL" id="JAGSPN010000003">
    <property type="protein sequence ID" value="MBR7781581.1"/>
    <property type="molecule type" value="Genomic_DNA"/>
</dbReference>
<evidence type="ECO:0000313" key="5">
    <source>
        <dbReference type="Proteomes" id="UP000680067"/>
    </source>
</evidence>
<evidence type="ECO:0000256" key="3">
    <source>
        <dbReference type="SAM" id="MobiDB-lite"/>
    </source>
</evidence>
<keyword evidence="2" id="KW-0449">Lipoprotein</keyword>
<dbReference type="Gene3D" id="1.20.1600.10">
    <property type="entry name" value="Outer membrane efflux proteins (OEP)"/>
    <property type="match status" value="1"/>
</dbReference>
<evidence type="ECO:0000256" key="1">
    <source>
        <dbReference type="ARBA" id="ARBA00007613"/>
    </source>
</evidence>
<protein>
    <submittedName>
        <fullName evidence="4">TolC family protein</fullName>
    </submittedName>
</protein>
<feature type="signal peptide" evidence="2">
    <location>
        <begin position="1"/>
        <end position="41"/>
    </location>
</feature>
<dbReference type="AlphaFoldDB" id="A0A941DMS0"/>
<keyword evidence="2" id="KW-1134">Transmembrane beta strand</keyword>
<gene>
    <name evidence="4" type="ORF">KDM89_05490</name>
</gene>
<keyword evidence="5" id="KW-1185">Reference proteome</keyword>
<name>A0A941DMS0_9BURK</name>
<sequence>MSHIFPPDFITRPGFFSAKQGVTAALIAACMLGAVSLPTEAQTAENQPPAQRSNTSDSAKAMPADADQHFPAAWWRDFGDARLDTLMTKALTANQDLKIAAARIQQAQALLNGADADFKPQLSAGAEAKRFRETGSVPMSRRGALGLRASWEPDFFGRGKLLQMAAQADAHSQQAALTAMQIALTADVASAYFDLKLLVQRQALLTQAIQLAQRQQEVAQRKFEAGAATSLDADRWQAELAQDRASAAQMQSQYQLRLHQLAILLGQRELPVFGHPSPSTAQLQEPVAPAAKLDVSLIERRPDVQRQASQLDAALARAGLARRDLYPNLSISWAGSKDSLKTGSDSAVTGFSIGYGLTLSLPILDGGRIRSNIAVQDARVLEAQAEYDKALLTALNDVDSCWQQWEDSKAVYRQWINASQASEVAASKAERLYQAGASDVSAVLDARRADLKARDALAQADAARWQSAIALRRAAAGAV</sequence>
<dbReference type="InterPro" id="IPR010131">
    <property type="entry name" value="MdtP/NodT-like"/>
</dbReference>
<dbReference type="InterPro" id="IPR003423">
    <property type="entry name" value="OMP_efflux"/>
</dbReference>
<comment type="caution">
    <text evidence="4">The sequence shown here is derived from an EMBL/GenBank/DDBJ whole genome shotgun (WGS) entry which is preliminary data.</text>
</comment>
<evidence type="ECO:0000313" key="4">
    <source>
        <dbReference type="EMBL" id="MBR7781581.1"/>
    </source>
</evidence>
<accession>A0A941DMS0</accession>
<keyword evidence="2" id="KW-0732">Signal</keyword>
<dbReference type="Gene3D" id="2.20.200.10">
    <property type="entry name" value="Outer membrane efflux proteins (OEP)"/>
    <property type="match status" value="1"/>
</dbReference>
<dbReference type="PANTHER" id="PTHR30203">
    <property type="entry name" value="OUTER MEMBRANE CATION EFFLUX PROTEIN"/>
    <property type="match status" value="1"/>
</dbReference>
<dbReference type="Pfam" id="PF02321">
    <property type="entry name" value="OEP"/>
    <property type="match status" value="2"/>
</dbReference>
<dbReference type="NCBIfam" id="TIGR01845">
    <property type="entry name" value="outer_NodT"/>
    <property type="match status" value="1"/>
</dbReference>
<keyword evidence="2" id="KW-0564">Palmitate</keyword>
<feature type="chain" id="PRO_5038164092" evidence="2">
    <location>
        <begin position="42"/>
        <end position="479"/>
    </location>
</feature>